<protein>
    <submittedName>
        <fullName evidence="1">Uncharacterized protein</fullName>
    </submittedName>
</protein>
<proteinExistence type="predicted"/>
<gene>
    <name evidence="1" type="ORF">HMPREF0762_00798</name>
</gene>
<reference evidence="1" key="1">
    <citation type="submission" date="2009-10" db="EMBL/GenBank/DDBJ databases">
        <authorList>
            <person name="Weinstock G."/>
            <person name="Sodergren E."/>
            <person name="Clifton S."/>
            <person name="Fulton L."/>
            <person name="Fulton B."/>
            <person name="Courtney L."/>
            <person name="Fronick C."/>
            <person name="Harrison M."/>
            <person name="Strong C."/>
            <person name="Farmer C."/>
            <person name="Delahaunty K."/>
            <person name="Markovic C."/>
            <person name="Hall O."/>
            <person name="Minx P."/>
            <person name="Tomlinson C."/>
            <person name="Mitreva M."/>
            <person name="Nelson J."/>
            <person name="Hou S."/>
            <person name="Wollam A."/>
            <person name="Pepin K.H."/>
            <person name="Johnson M."/>
            <person name="Bhonagiri V."/>
            <person name="Nash W.E."/>
            <person name="Warren W."/>
            <person name="Chinwalla A."/>
            <person name="Mardis E.R."/>
            <person name="Wilson R.K."/>
        </authorList>
    </citation>
    <scope>NUCLEOTIDE SEQUENCE [LARGE SCALE GENOMIC DNA]</scope>
    <source>
        <strain evidence="1">ATCC 700122</strain>
    </source>
</reference>
<dbReference type="AlphaFoldDB" id="D0WG47"/>
<organism evidence="1 2">
    <name type="scientific">Slackia exigua (strain ATCC 700122 / DSM 15923 / CIP 105133 / JCM 11022 / KCTC 5966 / S-7)</name>
    <dbReference type="NCBI Taxonomy" id="649764"/>
    <lineage>
        <taxon>Bacteria</taxon>
        <taxon>Bacillati</taxon>
        <taxon>Actinomycetota</taxon>
        <taxon>Coriobacteriia</taxon>
        <taxon>Eggerthellales</taxon>
        <taxon>Eggerthellaceae</taxon>
        <taxon>Slackia</taxon>
    </lineage>
</organism>
<comment type="caution">
    <text evidence="1">The sequence shown here is derived from an EMBL/GenBank/DDBJ whole genome shotgun (WGS) entry which is preliminary data.</text>
</comment>
<keyword evidence="2" id="KW-1185">Reference proteome</keyword>
<name>D0WG47_SLAES</name>
<dbReference type="HOGENOM" id="CLU_3222132_0_0_11"/>
<dbReference type="Proteomes" id="UP000006001">
    <property type="component" value="Unassembled WGS sequence"/>
</dbReference>
<accession>D0WG47</accession>
<sequence length="44" mass="5070">MRLQVEALLQTEVLPQVKTLLQTEVLPQVKTLRIRFRRAALVGL</sequence>
<evidence type="ECO:0000313" key="2">
    <source>
        <dbReference type="Proteomes" id="UP000006001"/>
    </source>
</evidence>
<evidence type="ECO:0000313" key="1">
    <source>
        <dbReference type="EMBL" id="EEZ61460.1"/>
    </source>
</evidence>
<dbReference type="STRING" id="649764.HMPREF0762_00798"/>
<dbReference type="EMBL" id="ACUX02000006">
    <property type="protein sequence ID" value="EEZ61460.1"/>
    <property type="molecule type" value="Genomic_DNA"/>
</dbReference>